<reference evidence="5 6" key="1">
    <citation type="submission" date="2021-05" db="EMBL/GenBank/DDBJ databases">
        <title>Novel Bacillus species.</title>
        <authorList>
            <person name="Liu G."/>
        </authorList>
    </citation>
    <scope>NUCLEOTIDE SEQUENCE [LARGE SCALE GENOMIC DNA]</scope>
    <source>
        <strain evidence="5 6">FJAT-49732</strain>
    </source>
</reference>
<dbReference type="Gene3D" id="3.30.2290.10">
    <property type="entry name" value="PmbA/TldD superfamily"/>
    <property type="match status" value="1"/>
</dbReference>
<feature type="domain" description="Metalloprotease TldD/E central" evidence="4">
    <location>
        <begin position="113"/>
        <end position="219"/>
    </location>
</feature>
<name>A0A942TP69_9BACI</name>
<dbReference type="GO" id="GO:0006508">
    <property type="term" value="P:proteolysis"/>
    <property type="evidence" value="ECO:0007669"/>
    <property type="project" value="InterPro"/>
</dbReference>
<gene>
    <name evidence="5" type="ORF">KHA93_15200</name>
</gene>
<comment type="caution">
    <text evidence="5">The sequence shown here is derived from an EMBL/GenBank/DDBJ whole genome shotgun (WGS) entry which is preliminary data.</text>
</comment>
<dbReference type="EMBL" id="JAGYPJ010000001">
    <property type="protein sequence ID" value="MBS4200983.1"/>
    <property type="molecule type" value="Genomic_DNA"/>
</dbReference>
<dbReference type="RefSeq" id="WP_213111510.1">
    <property type="nucleotide sequence ID" value="NZ_JAGYPJ010000001.1"/>
</dbReference>
<dbReference type="SUPFAM" id="SSF111283">
    <property type="entry name" value="Putative modulator of DNA gyrase, PmbA/TldD"/>
    <property type="match status" value="1"/>
</dbReference>
<evidence type="ECO:0000256" key="1">
    <source>
        <dbReference type="ARBA" id="ARBA00005836"/>
    </source>
</evidence>
<dbReference type="Proteomes" id="UP000682713">
    <property type="component" value="Unassembled WGS sequence"/>
</dbReference>
<dbReference type="PANTHER" id="PTHR43421">
    <property type="entry name" value="METALLOPROTEASE PMBA"/>
    <property type="match status" value="1"/>
</dbReference>
<organism evidence="5 6">
    <name type="scientific">Lederbergia citrisecunda</name>
    <dbReference type="NCBI Taxonomy" id="2833583"/>
    <lineage>
        <taxon>Bacteria</taxon>
        <taxon>Bacillati</taxon>
        <taxon>Bacillota</taxon>
        <taxon>Bacilli</taxon>
        <taxon>Bacillales</taxon>
        <taxon>Bacillaceae</taxon>
        <taxon>Lederbergia</taxon>
    </lineage>
</organism>
<protein>
    <submittedName>
        <fullName evidence="5">TldD/PmbA family protein</fullName>
    </submittedName>
</protein>
<dbReference type="PANTHER" id="PTHR43421:SF1">
    <property type="entry name" value="METALLOPROTEASE PMBA"/>
    <property type="match status" value="1"/>
</dbReference>
<dbReference type="InterPro" id="IPR047657">
    <property type="entry name" value="PmbA"/>
</dbReference>
<accession>A0A942TP69</accession>
<dbReference type="InterPro" id="IPR035068">
    <property type="entry name" value="TldD/PmbA_N"/>
</dbReference>
<evidence type="ECO:0000259" key="4">
    <source>
        <dbReference type="Pfam" id="PF19290"/>
    </source>
</evidence>
<dbReference type="AlphaFoldDB" id="A0A942TP69"/>
<evidence type="ECO:0000259" key="3">
    <source>
        <dbReference type="Pfam" id="PF19289"/>
    </source>
</evidence>
<evidence type="ECO:0000313" key="5">
    <source>
        <dbReference type="EMBL" id="MBS4200983.1"/>
    </source>
</evidence>
<evidence type="ECO:0000259" key="2">
    <source>
        <dbReference type="Pfam" id="PF01523"/>
    </source>
</evidence>
<dbReference type="InterPro" id="IPR045570">
    <property type="entry name" value="Metalloprtase-TldD/E_cen_dom"/>
</dbReference>
<evidence type="ECO:0000313" key="6">
    <source>
        <dbReference type="Proteomes" id="UP000682713"/>
    </source>
</evidence>
<feature type="domain" description="Metalloprotease TldD/E N-terminal" evidence="2">
    <location>
        <begin position="23"/>
        <end position="86"/>
    </location>
</feature>
<dbReference type="Pfam" id="PF19290">
    <property type="entry name" value="PmbA_TldD_2nd"/>
    <property type="match status" value="1"/>
</dbReference>
<sequence length="450" mass="49322">MDILEFQNELFQAGKESGFTEMEIYYSSNKSLSVNVHKQEIDEYNIAETGGVSFRGLFNGQMGYSYAEKIDRDSISLLLEEALSNAMVLEIEDGEDLFEGSKEYPPNRPFSEELEQVEADKLIEAAFEMEQTAYDLDDRVQLVQYCYLTKNISEIFIANSKGLHCHEKTAYVSGGLYLVANDGQSTATGGESDYTLTEFSKLNFKKIAKKAVDEAVSKLGADSIETGKYPIIFRDSTATELIGSFLGLLTAENVQKGYSKFAGKLGEQVAGENFTLIDDPLMKDVPGYITFDSEGFATKCKAIIKNGQLMTFMHNRKTAKKDGVESTGNAMKSGYRGTISVGPYNLYLEPGNRSLDEMISTIDKGILIVELQGANAGINTVAGDFSLAAIGFLIENGKVVRPVDQITVSGNFFDLIHNIEEVGSDLRILGSVTSPSIKVKPLLVSGNKTE</sequence>
<dbReference type="GO" id="GO:0005829">
    <property type="term" value="C:cytosol"/>
    <property type="evidence" value="ECO:0007669"/>
    <property type="project" value="TreeGrafter"/>
</dbReference>
<dbReference type="GO" id="GO:0008237">
    <property type="term" value="F:metallopeptidase activity"/>
    <property type="evidence" value="ECO:0007669"/>
    <property type="project" value="InterPro"/>
</dbReference>
<feature type="domain" description="Metalloprotease TldD/E C-terminal" evidence="3">
    <location>
        <begin position="226"/>
        <end position="446"/>
    </location>
</feature>
<dbReference type="InterPro" id="IPR002510">
    <property type="entry name" value="Metalloprtase-TldD/E_N"/>
</dbReference>
<dbReference type="Pfam" id="PF01523">
    <property type="entry name" value="PmbA_TldD_1st"/>
    <property type="match status" value="1"/>
</dbReference>
<dbReference type="InterPro" id="IPR036059">
    <property type="entry name" value="TldD/PmbA_sf"/>
</dbReference>
<keyword evidence="6" id="KW-1185">Reference proteome</keyword>
<comment type="similarity">
    <text evidence="1">Belongs to the peptidase U62 family.</text>
</comment>
<proteinExistence type="inferred from homology"/>
<dbReference type="InterPro" id="IPR045569">
    <property type="entry name" value="Metalloprtase-TldD/E_C"/>
</dbReference>
<dbReference type="Pfam" id="PF19289">
    <property type="entry name" value="PmbA_TldD_3rd"/>
    <property type="match status" value="1"/>
</dbReference>